<evidence type="ECO:0000313" key="1">
    <source>
        <dbReference type="EMBL" id="DAF96225.1"/>
    </source>
</evidence>
<protein>
    <submittedName>
        <fullName evidence="1">Uncharacterized protein</fullName>
    </submittedName>
</protein>
<proteinExistence type="predicted"/>
<organism evidence="1">
    <name type="scientific">Podoviridae sp. ctG4L18</name>
    <dbReference type="NCBI Taxonomy" id="2825234"/>
    <lineage>
        <taxon>Viruses</taxon>
        <taxon>Duplodnaviria</taxon>
        <taxon>Heunggongvirae</taxon>
        <taxon>Uroviricota</taxon>
        <taxon>Caudoviricetes</taxon>
    </lineage>
</organism>
<sequence length="58" mass="6687">MIGFIGCFHSGVIKSASLISQLCGPKFLFCHWFTTKCLYYTVKAIKNIFIFIIRTKHN</sequence>
<dbReference type="EMBL" id="BK016114">
    <property type="protein sequence ID" value="DAF96225.1"/>
    <property type="molecule type" value="Genomic_DNA"/>
</dbReference>
<name>A0A8S5UP07_9CAUD</name>
<reference evidence="1" key="1">
    <citation type="journal article" date="2021" name="Proc. Natl. Acad. Sci. U.S.A.">
        <title>A Catalog of Tens of Thousands of Viruses from Human Metagenomes Reveals Hidden Associations with Chronic Diseases.</title>
        <authorList>
            <person name="Tisza M.J."/>
            <person name="Buck C.B."/>
        </authorList>
    </citation>
    <scope>NUCLEOTIDE SEQUENCE</scope>
    <source>
        <strain evidence="1">CtG4L18</strain>
    </source>
</reference>
<accession>A0A8S5UP07</accession>